<dbReference type="Gene3D" id="3.50.30.50">
    <property type="entry name" value="Putative cyclase"/>
    <property type="match status" value="1"/>
</dbReference>
<dbReference type="Pfam" id="PF04199">
    <property type="entry name" value="Cyclase"/>
    <property type="match status" value="1"/>
</dbReference>
<accession>A0A1G1X9M0</accession>
<dbReference type="GO" id="GO:0004061">
    <property type="term" value="F:arylformamidase activity"/>
    <property type="evidence" value="ECO:0007669"/>
    <property type="project" value="UniProtKB-EC"/>
</dbReference>
<keyword evidence="7" id="KW-0378">Hydrolase</keyword>
<keyword evidence="9" id="KW-0823">Tryptophan catabolism</keyword>
<name>A0A1G1X9M0_9BACT</name>
<comment type="cofactor">
    <cofactor evidence="1">
        <name>Zn(2+)</name>
        <dbReference type="ChEBI" id="CHEBI:29105"/>
    </cofactor>
</comment>
<dbReference type="SUPFAM" id="SSF102198">
    <property type="entry name" value="Putative cyclase"/>
    <property type="match status" value="1"/>
</dbReference>
<evidence type="ECO:0000256" key="2">
    <source>
        <dbReference type="ARBA" id="ARBA00002204"/>
    </source>
</evidence>
<keyword evidence="6" id="KW-0479">Metal-binding</keyword>
<comment type="function">
    <text evidence="2">Catalyzes the hydrolysis of N-formyl-L-kynurenine to L-kynurenine, the second step in the kynurenine pathway of tryptophan degradation.</text>
</comment>
<evidence type="ECO:0000256" key="9">
    <source>
        <dbReference type="ARBA" id="ARBA00023079"/>
    </source>
</evidence>
<dbReference type="PANTHER" id="PTHR31118">
    <property type="entry name" value="CYCLASE-LIKE PROTEIN 2"/>
    <property type="match status" value="1"/>
</dbReference>
<evidence type="ECO:0000256" key="11">
    <source>
        <dbReference type="ARBA" id="ARBA00060547"/>
    </source>
</evidence>
<comment type="subunit">
    <text evidence="3">Homodimer.</text>
</comment>
<dbReference type="EMBL" id="MHHS01000030">
    <property type="protein sequence ID" value="OGY36703.1"/>
    <property type="molecule type" value="Genomic_DNA"/>
</dbReference>
<evidence type="ECO:0000256" key="6">
    <source>
        <dbReference type="ARBA" id="ARBA00022723"/>
    </source>
</evidence>
<dbReference type="GO" id="GO:0046872">
    <property type="term" value="F:metal ion binding"/>
    <property type="evidence" value="ECO:0007669"/>
    <property type="project" value="UniProtKB-KW"/>
</dbReference>
<reference evidence="12 13" key="1">
    <citation type="journal article" date="2016" name="Nat. Commun.">
        <title>Thousands of microbial genomes shed light on interconnected biogeochemical processes in an aquifer system.</title>
        <authorList>
            <person name="Anantharaman K."/>
            <person name="Brown C.T."/>
            <person name="Hug L.A."/>
            <person name="Sharon I."/>
            <person name="Castelle C.J."/>
            <person name="Probst A.J."/>
            <person name="Thomas B.C."/>
            <person name="Singh A."/>
            <person name="Wilkins M.J."/>
            <person name="Karaoz U."/>
            <person name="Brodie E.L."/>
            <person name="Williams K.H."/>
            <person name="Hubbard S.S."/>
            <person name="Banfield J.F."/>
        </authorList>
    </citation>
    <scope>NUCLEOTIDE SEQUENCE [LARGE SCALE GENOMIC DNA]</scope>
</reference>
<protein>
    <recommendedName>
        <fullName evidence="5">Kynurenine formamidase</fullName>
        <ecNumber evidence="4">3.5.1.9</ecNumber>
    </recommendedName>
</protein>
<proteinExistence type="predicted"/>
<evidence type="ECO:0000313" key="13">
    <source>
        <dbReference type="Proteomes" id="UP000177941"/>
    </source>
</evidence>
<evidence type="ECO:0000256" key="3">
    <source>
        <dbReference type="ARBA" id="ARBA00011738"/>
    </source>
</evidence>
<gene>
    <name evidence="12" type="ORF">A3E36_03965</name>
</gene>
<evidence type="ECO:0000256" key="1">
    <source>
        <dbReference type="ARBA" id="ARBA00001947"/>
    </source>
</evidence>
<comment type="caution">
    <text evidence="12">The sequence shown here is derived from an EMBL/GenBank/DDBJ whole genome shotgun (WGS) entry which is preliminary data.</text>
</comment>
<evidence type="ECO:0000256" key="8">
    <source>
        <dbReference type="ARBA" id="ARBA00022833"/>
    </source>
</evidence>
<evidence type="ECO:0000256" key="7">
    <source>
        <dbReference type="ARBA" id="ARBA00022801"/>
    </source>
</evidence>
<keyword evidence="8" id="KW-0862">Zinc</keyword>
<comment type="catalytic activity">
    <reaction evidence="10">
        <text>N-formyl-L-kynurenine + H2O = L-kynurenine + formate + H(+)</text>
        <dbReference type="Rhea" id="RHEA:13009"/>
        <dbReference type="ChEBI" id="CHEBI:15377"/>
        <dbReference type="ChEBI" id="CHEBI:15378"/>
        <dbReference type="ChEBI" id="CHEBI:15740"/>
        <dbReference type="ChEBI" id="CHEBI:57959"/>
        <dbReference type="ChEBI" id="CHEBI:58629"/>
        <dbReference type="EC" id="3.5.1.9"/>
    </reaction>
</comment>
<evidence type="ECO:0000256" key="5">
    <source>
        <dbReference type="ARBA" id="ARBA00014889"/>
    </source>
</evidence>
<dbReference type="EC" id="3.5.1.9" evidence="4"/>
<evidence type="ECO:0000256" key="10">
    <source>
        <dbReference type="ARBA" id="ARBA00048496"/>
    </source>
</evidence>
<dbReference type="InterPro" id="IPR037175">
    <property type="entry name" value="KFase_sf"/>
</dbReference>
<dbReference type="AlphaFoldDB" id="A0A1G1X9M0"/>
<dbReference type="InterPro" id="IPR007325">
    <property type="entry name" value="KFase/CYL"/>
</dbReference>
<dbReference type="GO" id="GO:0019441">
    <property type="term" value="P:L-tryptophan catabolic process to kynurenine"/>
    <property type="evidence" value="ECO:0007669"/>
    <property type="project" value="InterPro"/>
</dbReference>
<organism evidence="12 13">
    <name type="scientific">Candidatus Andersenbacteria bacterium RIFCSPHIGHO2_12_FULL_45_11b</name>
    <dbReference type="NCBI Taxonomy" id="1797282"/>
    <lineage>
        <taxon>Bacteria</taxon>
        <taxon>Candidatus Anderseniibacteriota</taxon>
    </lineage>
</organism>
<sequence length="206" mass="22183">MLIDISRPIHSNMALYPNNPAAVLESVQTAANNQSGLTRIALGSHAGTHIDALAHIAAEGSGIEAFQLEQYIGHVDVVEIPSNITTITAQDIPKTTAHRIIFKTANSRHPIDNFRPDFTALDESAAQELMNRDIVLVGIDALSIKKKGMRDRVHEILLHANVVILEGLYLAGVEAGQYQLICLPLSIAHIDGVPARAVLAPLTEAL</sequence>
<dbReference type="Proteomes" id="UP000177941">
    <property type="component" value="Unassembled WGS sequence"/>
</dbReference>
<evidence type="ECO:0000256" key="4">
    <source>
        <dbReference type="ARBA" id="ARBA00012930"/>
    </source>
</evidence>
<dbReference type="FunFam" id="3.50.30.50:FF:000001">
    <property type="entry name" value="Kynurenine formamidase"/>
    <property type="match status" value="1"/>
</dbReference>
<dbReference type="PANTHER" id="PTHR31118:SF12">
    <property type="entry name" value="CYCLASE-LIKE PROTEIN 2"/>
    <property type="match status" value="1"/>
</dbReference>
<comment type="pathway">
    <text evidence="11">Amino-acid degradation; L-tryptophan degradation via kynurenine pathway; L-kynurenine from L-tryptophan: step 2/2.</text>
</comment>
<evidence type="ECO:0000313" key="12">
    <source>
        <dbReference type="EMBL" id="OGY36703.1"/>
    </source>
</evidence>